<feature type="region of interest" description="Disordered" evidence="1">
    <location>
        <begin position="45"/>
        <end position="143"/>
    </location>
</feature>
<protein>
    <submittedName>
        <fullName evidence="2">Uncharacterized protein</fullName>
    </submittedName>
</protein>
<dbReference type="EMBL" id="JAWQEG010006258">
    <property type="protein sequence ID" value="KAK3855342.1"/>
    <property type="molecule type" value="Genomic_DNA"/>
</dbReference>
<dbReference type="PROSITE" id="PS51257">
    <property type="entry name" value="PROKAR_LIPOPROTEIN"/>
    <property type="match status" value="1"/>
</dbReference>
<evidence type="ECO:0000313" key="2">
    <source>
        <dbReference type="EMBL" id="KAK3855342.1"/>
    </source>
</evidence>
<keyword evidence="3" id="KW-1185">Reference proteome</keyword>
<dbReference type="Proteomes" id="UP001286313">
    <property type="component" value="Unassembled WGS sequence"/>
</dbReference>
<feature type="compositionally biased region" description="Polar residues" evidence="1">
    <location>
        <begin position="81"/>
        <end position="92"/>
    </location>
</feature>
<dbReference type="AlphaFoldDB" id="A0AAE1EK95"/>
<feature type="compositionally biased region" description="Polar residues" evidence="1">
    <location>
        <begin position="109"/>
        <end position="120"/>
    </location>
</feature>
<accession>A0AAE1EK95</accession>
<feature type="compositionally biased region" description="Polar residues" evidence="1">
    <location>
        <begin position="127"/>
        <end position="143"/>
    </location>
</feature>
<evidence type="ECO:0000313" key="3">
    <source>
        <dbReference type="Proteomes" id="UP001286313"/>
    </source>
</evidence>
<sequence length="143" mass="15657">MLHIRFHTCTYSFLHPFSCTSPSAIYSPTTLIYSCVLRPFTPPHSLTSNSGRSTHSLPPPHPTSMLRTSPLSLPALVGHSRVTTSGGNNYSKQRTHRGGETLDGKSPADPTNASSHQTSTYKKRQESLTTGNKDNTVETRSLF</sequence>
<name>A0AAE1EK95_PETCI</name>
<organism evidence="2 3">
    <name type="scientific">Petrolisthes cinctipes</name>
    <name type="common">Flat porcelain crab</name>
    <dbReference type="NCBI Taxonomy" id="88211"/>
    <lineage>
        <taxon>Eukaryota</taxon>
        <taxon>Metazoa</taxon>
        <taxon>Ecdysozoa</taxon>
        <taxon>Arthropoda</taxon>
        <taxon>Crustacea</taxon>
        <taxon>Multicrustacea</taxon>
        <taxon>Malacostraca</taxon>
        <taxon>Eumalacostraca</taxon>
        <taxon>Eucarida</taxon>
        <taxon>Decapoda</taxon>
        <taxon>Pleocyemata</taxon>
        <taxon>Anomura</taxon>
        <taxon>Galatheoidea</taxon>
        <taxon>Porcellanidae</taxon>
        <taxon>Petrolisthes</taxon>
    </lineage>
</organism>
<reference evidence="2" key="1">
    <citation type="submission" date="2023-10" db="EMBL/GenBank/DDBJ databases">
        <title>Genome assemblies of two species of porcelain crab, Petrolisthes cinctipes and Petrolisthes manimaculis (Anomura: Porcellanidae).</title>
        <authorList>
            <person name="Angst P."/>
        </authorList>
    </citation>
    <scope>NUCLEOTIDE SEQUENCE</scope>
    <source>
        <strain evidence="2">PB745_01</strain>
        <tissue evidence="2">Gill</tissue>
    </source>
</reference>
<proteinExistence type="predicted"/>
<gene>
    <name evidence="2" type="ORF">Pcinc_038243</name>
</gene>
<evidence type="ECO:0000256" key="1">
    <source>
        <dbReference type="SAM" id="MobiDB-lite"/>
    </source>
</evidence>
<comment type="caution">
    <text evidence="2">The sequence shown here is derived from an EMBL/GenBank/DDBJ whole genome shotgun (WGS) entry which is preliminary data.</text>
</comment>